<dbReference type="Proteomes" id="UP001501920">
    <property type="component" value="Chromosome 27"/>
</dbReference>
<sequence length="404" mass="46311">MERRCSPKCPLPPILRPLLGSVFFLVDVVLDVFNIVSLYQKGEYVYVVLLITVLLASSVLAQVYSWMWYSDCKETLESRVEKSARHHGLIGLLHIFQLGMFLRFAGVVEINICNPKQNNKQGGAGSLNPDMSMLRLIEAFTESAPQLVILICVTIQEQEMQLLQGLKIAGSFGAIALCLLSYHRNMCKFVPEDQKMGWSSSAVFFLWNLLLITPRVLAVALFASILPCYIAAHFLSWWVLLFLWAWRQKTDFMETEGGEWLYRATIGLIWYFSWFNVSKGKTKVKSNIYHVCMGADMGLLLGLWFWKRSVESARLSPLPVNPYILIGGLPVLYITGLLLKLLYYWKFHLSLPRLISSVRDVPQTESKVQEEEFGTIMPEPDTEPQRPFTGIHKRRRNMAVNFYH</sequence>
<evidence type="ECO:0000256" key="3">
    <source>
        <dbReference type="ARBA" id="ARBA00022475"/>
    </source>
</evidence>
<dbReference type="GO" id="GO:0005886">
    <property type="term" value="C:plasma membrane"/>
    <property type="evidence" value="ECO:0007669"/>
    <property type="project" value="UniProtKB-SubCell"/>
</dbReference>
<dbReference type="OrthoDB" id="6136301at2759"/>
<protein>
    <recommendedName>
        <fullName evidence="7">XK-related protein</fullName>
    </recommendedName>
</protein>
<keyword evidence="5 7" id="KW-1133">Transmembrane helix</keyword>
<dbReference type="InterPro" id="IPR018629">
    <property type="entry name" value="XK-rel"/>
</dbReference>
<proteinExistence type="inferred from homology"/>
<feature type="transmembrane region" description="Helical" evidence="7">
    <location>
        <begin position="326"/>
        <end position="345"/>
    </location>
</feature>
<feature type="transmembrane region" description="Helical" evidence="7">
    <location>
        <begin position="21"/>
        <end position="39"/>
    </location>
</feature>
<evidence type="ECO:0000256" key="1">
    <source>
        <dbReference type="ARBA" id="ARBA00004651"/>
    </source>
</evidence>
<dbReference type="AlphaFoldDB" id="A0A3B4CER2"/>
<dbReference type="Ensembl" id="ENSPNAT00000015184.2">
    <property type="protein sequence ID" value="ENSPNAP00000008969.1"/>
    <property type="gene ID" value="ENSPNAG00000003161.2"/>
</dbReference>
<evidence type="ECO:0000313" key="9">
    <source>
        <dbReference type="Proteomes" id="UP001501920"/>
    </source>
</evidence>
<organism evidence="8 9">
    <name type="scientific">Pygocentrus nattereri</name>
    <name type="common">Red-bellied piranha</name>
    <dbReference type="NCBI Taxonomy" id="42514"/>
    <lineage>
        <taxon>Eukaryota</taxon>
        <taxon>Metazoa</taxon>
        <taxon>Chordata</taxon>
        <taxon>Craniata</taxon>
        <taxon>Vertebrata</taxon>
        <taxon>Euteleostomi</taxon>
        <taxon>Actinopterygii</taxon>
        <taxon>Neopterygii</taxon>
        <taxon>Teleostei</taxon>
        <taxon>Ostariophysi</taxon>
        <taxon>Characiformes</taxon>
        <taxon>Characoidei</taxon>
        <taxon>Pygocentrus</taxon>
    </lineage>
</organism>
<feature type="transmembrane region" description="Helical" evidence="7">
    <location>
        <begin position="219"/>
        <end position="240"/>
    </location>
</feature>
<evidence type="ECO:0000256" key="6">
    <source>
        <dbReference type="ARBA" id="ARBA00023136"/>
    </source>
</evidence>
<evidence type="ECO:0000256" key="5">
    <source>
        <dbReference type="ARBA" id="ARBA00022989"/>
    </source>
</evidence>
<feature type="transmembrane region" description="Helical" evidence="7">
    <location>
        <begin position="289"/>
        <end position="306"/>
    </location>
</feature>
<dbReference type="PANTHER" id="PTHR16024">
    <property type="entry name" value="XK-RELATED PROTEIN"/>
    <property type="match status" value="1"/>
</dbReference>
<dbReference type="Pfam" id="PF09815">
    <property type="entry name" value="XK-related"/>
    <property type="match status" value="1"/>
</dbReference>
<evidence type="ECO:0000313" key="8">
    <source>
        <dbReference type="Ensembl" id="ENSPNAP00000008969.1"/>
    </source>
</evidence>
<reference evidence="8" key="3">
    <citation type="submission" date="2025-09" db="UniProtKB">
        <authorList>
            <consortium name="Ensembl"/>
        </authorList>
    </citation>
    <scope>IDENTIFICATION</scope>
</reference>
<dbReference type="PANTHER" id="PTHR16024:SF19">
    <property type="entry name" value="XK-RELATED PROTEIN"/>
    <property type="match status" value="1"/>
</dbReference>
<keyword evidence="6 7" id="KW-0472">Membrane</keyword>
<comment type="subcellular location">
    <subcellularLocation>
        <location evidence="1">Cell membrane</location>
        <topology evidence="1">Multi-pass membrane protein</topology>
    </subcellularLocation>
    <subcellularLocation>
        <location evidence="7">Membrane</location>
        <topology evidence="7">Multi-pass membrane protein</topology>
    </subcellularLocation>
</comment>
<keyword evidence="4 7" id="KW-0812">Transmembrane</keyword>
<keyword evidence="3" id="KW-1003">Cell membrane</keyword>
<reference evidence="8 9" key="1">
    <citation type="submission" date="2020-10" db="EMBL/GenBank/DDBJ databases">
        <title>Pygocentrus nattereri (red-bellied piranha) genome, fPygNat1, primary haplotype.</title>
        <authorList>
            <person name="Myers G."/>
            <person name="Meyer A."/>
            <person name="Karagic N."/>
            <person name="Pippel M."/>
            <person name="Winkler S."/>
            <person name="Tracey A."/>
            <person name="Wood J."/>
            <person name="Formenti G."/>
            <person name="Howe K."/>
            <person name="Fedrigo O."/>
            <person name="Jarvis E.D."/>
        </authorList>
    </citation>
    <scope>NUCLEOTIDE SEQUENCE [LARGE SCALE GENOMIC DNA]</scope>
</reference>
<accession>A0A3B4CER2</accession>
<name>A0A3B4CER2_PYGNA</name>
<evidence type="ECO:0000256" key="4">
    <source>
        <dbReference type="ARBA" id="ARBA00022692"/>
    </source>
</evidence>
<dbReference type="InterPro" id="IPR050895">
    <property type="entry name" value="XK-related_scramblase"/>
</dbReference>
<dbReference type="GeneID" id="108411158"/>
<comment type="similarity">
    <text evidence="2 7">Belongs to the XK family.</text>
</comment>
<dbReference type="OMA" id="HEMSWIS"/>
<feature type="transmembrane region" description="Helical" evidence="7">
    <location>
        <begin position="45"/>
        <end position="69"/>
    </location>
</feature>
<dbReference type="GO" id="GO:0070782">
    <property type="term" value="P:phosphatidylserine exposure on apoptotic cell surface"/>
    <property type="evidence" value="ECO:0007669"/>
    <property type="project" value="TreeGrafter"/>
</dbReference>
<dbReference type="RefSeq" id="XP_017538073.1">
    <property type="nucleotide sequence ID" value="XM_017682584.1"/>
</dbReference>
<evidence type="ECO:0000256" key="7">
    <source>
        <dbReference type="RuleBase" id="RU910716"/>
    </source>
</evidence>
<dbReference type="GO" id="GO:1902742">
    <property type="term" value="P:apoptotic process involved in development"/>
    <property type="evidence" value="ECO:0007669"/>
    <property type="project" value="TreeGrafter"/>
</dbReference>
<feature type="transmembrane region" description="Helical" evidence="7">
    <location>
        <begin position="165"/>
        <end position="184"/>
    </location>
</feature>
<evidence type="ECO:0000256" key="2">
    <source>
        <dbReference type="ARBA" id="ARBA00008789"/>
    </source>
</evidence>
<reference evidence="8" key="2">
    <citation type="submission" date="2025-08" db="UniProtKB">
        <authorList>
            <consortium name="Ensembl"/>
        </authorList>
    </citation>
    <scope>IDENTIFICATION</scope>
</reference>
<dbReference type="GeneTree" id="ENSGT01140000282565"/>
<keyword evidence="9" id="KW-1185">Reference proteome</keyword>
<dbReference type="GO" id="GO:0043652">
    <property type="term" value="P:engulfment of apoptotic cell"/>
    <property type="evidence" value="ECO:0007669"/>
    <property type="project" value="TreeGrafter"/>
</dbReference>